<dbReference type="Proteomes" id="UP000887565">
    <property type="component" value="Unplaced"/>
</dbReference>
<evidence type="ECO:0000313" key="1">
    <source>
        <dbReference type="Proteomes" id="UP000887565"/>
    </source>
</evidence>
<organism evidence="1 2">
    <name type="scientific">Romanomermis culicivorax</name>
    <name type="common">Nematode worm</name>
    <dbReference type="NCBI Taxonomy" id="13658"/>
    <lineage>
        <taxon>Eukaryota</taxon>
        <taxon>Metazoa</taxon>
        <taxon>Ecdysozoa</taxon>
        <taxon>Nematoda</taxon>
        <taxon>Enoplea</taxon>
        <taxon>Dorylaimia</taxon>
        <taxon>Mermithida</taxon>
        <taxon>Mermithoidea</taxon>
        <taxon>Mermithidae</taxon>
        <taxon>Romanomermis</taxon>
    </lineage>
</organism>
<protein>
    <submittedName>
        <fullName evidence="2">Uncharacterized protein</fullName>
    </submittedName>
</protein>
<dbReference type="WBParaSite" id="nRc.2.0.1.t26243-RA">
    <property type="protein sequence ID" value="nRc.2.0.1.t26243-RA"/>
    <property type="gene ID" value="nRc.2.0.1.g26243"/>
</dbReference>
<accession>A0A915JJF5</accession>
<reference evidence="2" key="1">
    <citation type="submission" date="2022-11" db="UniProtKB">
        <authorList>
            <consortium name="WormBaseParasite"/>
        </authorList>
    </citation>
    <scope>IDENTIFICATION</scope>
</reference>
<name>A0A915JJF5_ROMCU</name>
<dbReference type="AlphaFoldDB" id="A0A915JJF5"/>
<proteinExistence type="predicted"/>
<keyword evidence="1" id="KW-1185">Reference proteome</keyword>
<evidence type="ECO:0000313" key="2">
    <source>
        <dbReference type="WBParaSite" id="nRc.2.0.1.t26243-RA"/>
    </source>
</evidence>
<sequence length="37" mass="4296">MEAKTQQQEIEEKKIQTQIDEAATRMLGIDSHPINNR</sequence>